<protein>
    <submittedName>
        <fullName evidence="1">Uncharacterized protein</fullName>
    </submittedName>
</protein>
<reference evidence="1 2" key="1">
    <citation type="journal article" date="2014" name="Genome Announc.">
        <title>Draft Genome Sequences of Two Vibrionaceae Species, Vibrio ponticus C121 and Photobacterium aphoticum C119, Isolated as Coral Reef Microbiota.</title>
        <authorList>
            <person name="Al-saari N."/>
            <person name="Meirelles P.M."/>
            <person name="Mino S."/>
            <person name="Suda W."/>
            <person name="Oshima K."/>
            <person name="Hattori M."/>
            <person name="Ohkuma M."/>
            <person name="Thompson F.L."/>
            <person name="Gomez-Gil B."/>
            <person name="Sawabe T."/>
            <person name="Sawabe T."/>
        </authorList>
    </citation>
    <scope>NUCLEOTIDE SEQUENCE [LARGE SCALE GENOMIC DNA]</scope>
    <source>
        <strain evidence="1 2">JCM 19237</strain>
    </source>
</reference>
<comment type="caution">
    <text evidence="1">The sequence shown here is derived from an EMBL/GenBank/DDBJ whole genome shotgun (WGS) entry which is preliminary data.</text>
</comment>
<sequence>MAAQIKQQEVEVLLVSLICLNQIDELPPAPWTKTTHSLLVGCWYVLWNNNASDMKVLKKNR</sequence>
<accession>A0A090R636</accession>
<dbReference type="EMBL" id="BBMN01000001">
    <property type="protein sequence ID" value="GAL03102.1"/>
    <property type="molecule type" value="Genomic_DNA"/>
</dbReference>
<dbReference type="AlphaFoldDB" id="A0A090R636"/>
<organism evidence="1 2">
    <name type="scientific">Photobacterium aphoticum</name>
    <dbReference type="NCBI Taxonomy" id="754436"/>
    <lineage>
        <taxon>Bacteria</taxon>
        <taxon>Pseudomonadati</taxon>
        <taxon>Pseudomonadota</taxon>
        <taxon>Gammaproteobacteria</taxon>
        <taxon>Vibrionales</taxon>
        <taxon>Vibrionaceae</taxon>
        <taxon>Photobacterium</taxon>
    </lineage>
</organism>
<evidence type="ECO:0000313" key="1">
    <source>
        <dbReference type="EMBL" id="GAL03102.1"/>
    </source>
</evidence>
<name>A0A090R636_9GAMM</name>
<dbReference type="Proteomes" id="UP000029227">
    <property type="component" value="Unassembled WGS sequence"/>
</dbReference>
<proteinExistence type="predicted"/>
<gene>
    <name evidence="1" type="ORF">JCM19237_5995</name>
</gene>
<evidence type="ECO:0000313" key="2">
    <source>
        <dbReference type="Proteomes" id="UP000029227"/>
    </source>
</evidence>